<reference evidence="4 5" key="1">
    <citation type="submission" date="2025-04" db="UniProtKB">
        <authorList>
            <consortium name="RefSeq"/>
        </authorList>
    </citation>
    <scope>IDENTIFICATION</scope>
</reference>
<evidence type="ECO:0000256" key="1">
    <source>
        <dbReference type="SAM" id="Coils"/>
    </source>
</evidence>
<dbReference type="RefSeq" id="XP_022097264.1">
    <property type="nucleotide sequence ID" value="XM_022241572.1"/>
</dbReference>
<keyword evidence="3" id="KW-1185">Reference proteome</keyword>
<feature type="compositionally biased region" description="Basic and acidic residues" evidence="2">
    <location>
        <begin position="63"/>
        <end position="72"/>
    </location>
</feature>
<evidence type="ECO:0000313" key="5">
    <source>
        <dbReference type="RefSeq" id="XP_022097265.1"/>
    </source>
</evidence>
<evidence type="ECO:0000313" key="3">
    <source>
        <dbReference type="Proteomes" id="UP000694845"/>
    </source>
</evidence>
<dbReference type="Proteomes" id="UP000694845">
    <property type="component" value="Unplaced"/>
</dbReference>
<feature type="region of interest" description="Disordered" evidence="2">
    <location>
        <begin position="1"/>
        <end position="180"/>
    </location>
</feature>
<name>A0A8B7YXP9_ACAPL</name>
<keyword evidence="1" id="KW-0175">Coiled coil</keyword>
<dbReference type="KEGG" id="aplc:110982854"/>
<evidence type="ECO:0000256" key="2">
    <source>
        <dbReference type="SAM" id="MobiDB-lite"/>
    </source>
</evidence>
<dbReference type="OrthoDB" id="10072038at2759"/>
<protein>
    <submittedName>
        <fullName evidence="4 5">Uncharacterized protein LOC110982854</fullName>
    </submittedName>
</protein>
<feature type="compositionally biased region" description="Polar residues" evidence="2">
    <location>
        <begin position="482"/>
        <end position="491"/>
    </location>
</feature>
<evidence type="ECO:0000313" key="4">
    <source>
        <dbReference type="RefSeq" id="XP_022097264.1"/>
    </source>
</evidence>
<dbReference type="RefSeq" id="XP_022097265.1">
    <property type="nucleotide sequence ID" value="XM_022241573.1"/>
</dbReference>
<feature type="compositionally biased region" description="Basic residues" evidence="2">
    <location>
        <begin position="95"/>
        <end position="108"/>
    </location>
</feature>
<dbReference type="GeneID" id="110982854"/>
<feature type="coiled-coil region" evidence="1">
    <location>
        <begin position="190"/>
        <end position="235"/>
    </location>
</feature>
<dbReference type="OMA" id="DRFKSPG"/>
<feature type="region of interest" description="Disordered" evidence="2">
    <location>
        <begin position="444"/>
        <end position="544"/>
    </location>
</feature>
<sequence>MGDMDDVKSRQDKLGDEERGGIVKGHVASERPGPEGEDAVEIDRADPLGGNCTPRTSSVGPESEEHTLAKRDKAVRKGSAGSHRSRHGSGGSRGSRNRSRSRSRHKSHRNDSANSRHSPANYRGHKMAVNGDGENGTTTDEDDQACSVVHVHSFTLEDDGESPRAGIHQEDAGRNSKRTAKMGKKLMMEKQKYVTEKHLLKAKMDKARKQFEEEVAKYERELDGKRQEMQTKLSDLHVDEQYAALSQRMEELAGFRDELDSRFQQCVEYEQEIEEIERYLDRRQELCNSKEEDLRLLDDQLDTLHQELEWDKERLERAGFDVNNLGPRNRASGFRSQAKGTDSDADDYILKANLRKCQSDLKTAEQTLQERDLQLARAKEEILSLQTDKKKDKEKIKQLETQLSVALSQLKNQSNLGQASLASSATLNRQSSIRSHVSLDRFKSPTDLSINQQAQLNRSMSGKEKSGGGGKSPAGKKYPSSTADTSPANTASSGGGSRRRRHSSVDGAAREGDATLDLLGRPRSWTADSAKSQPRTISSACAIM</sequence>
<dbReference type="AlphaFoldDB" id="A0A8B7YXP9"/>
<feature type="compositionally biased region" description="Basic and acidic residues" evidence="2">
    <location>
        <begin position="1"/>
        <end position="34"/>
    </location>
</feature>
<feature type="coiled-coil region" evidence="1">
    <location>
        <begin position="361"/>
        <end position="416"/>
    </location>
</feature>
<gene>
    <name evidence="4 5" type="primary">LOC110982854</name>
</gene>
<proteinExistence type="predicted"/>
<feature type="compositionally biased region" description="Polar residues" evidence="2">
    <location>
        <begin position="446"/>
        <end position="458"/>
    </location>
</feature>
<feature type="coiled-coil region" evidence="1">
    <location>
        <begin position="266"/>
        <end position="307"/>
    </location>
</feature>
<organism evidence="3 5">
    <name type="scientific">Acanthaster planci</name>
    <name type="common">Crown-of-thorns starfish</name>
    <dbReference type="NCBI Taxonomy" id="133434"/>
    <lineage>
        <taxon>Eukaryota</taxon>
        <taxon>Metazoa</taxon>
        <taxon>Echinodermata</taxon>
        <taxon>Eleutherozoa</taxon>
        <taxon>Asterozoa</taxon>
        <taxon>Asteroidea</taxon>
        <taxon>Valvatacea</taxon>
        <taxon>Valvatida</taxon>
        <taxon>Acanthasteridae</taxon>
        <taxon>Acanthaster</taxon>
    </lineage>
</organism>
<accession>A0A8B7YXP9</accession>
<feature type="compositionally biased region" description="Polar residues" evidence="2">
    <location>
        <begin position="526"/>
        <end position="544"/>
    </location>
</feature>